<dbReference type="EMBL" id="JAELUR010000008">
    <property type="protein sequence ID" value="KAG7427704.1"/>
    <property type="molecule type" value="Genomic_DNA"/>
</dbReference>
<evidence type="ECO:0000313" key="1">
    <source>
        <dbReference type="EMBL" id="KAG7427704.1"/>
    </source>
</evidence>
<comment type="caution">
    <text evidence="1">The sequence shown here is derived from an EMBL/GenBank/DDBJ whole genome shotgun (WGS) entry which is preliminary data.</text>
</comment>
<protein>
    <submittedName>
        <fullName evidence="1">Uncharacterized protein</fullName>
    </submittedName>
</protein>
<proteinExistence type="predicted"/>
<evidence type="ECO:0000313" key="2">
    <source>
        <dbReference type="Proteomes" id="UP000693942"/>
    </source>
</evidence>
<dbReference type="AlphaFoldDB" id="A0A8J5PYD2"/>
<sequence length="154" mass="16788">MEVQPFDQEAFDAAAKEESTDEIKGVGQTIHWSNCNRAFQKKCQGGVWLGMPKQGGWVKNSGCGISSVVFDGELSTFMTGDESLYGFTVGSFDGRFTVSALRNCNASYCCPSFLSKVAKVIVIMSDDLSILIVIQCLIRGPKADSLWLFCVAFT</sequence>
<accession>A0A8J5PYD2</accession>
<dbReference type="Proteomes" id="UP000693942">
    <property type="component" value="Unassembled WGS sequence"/>
</dbReference>
<name>A0A8J5PYD2_FUSOX</name>
<reference evidence="1" key="1">
    <citation type="submission" date="2021-04" db="EMBL/GenBank/DDBJ databases">
        <title>First draft genome resource for Brassicaceae pathogens Fusarium oxysporum f. sp. raphani and Fusarium oxysporum f. sp. rapae.</title>
        <authorList>
            <person name="Asai S."/>
        </authorList>
    </citation>
    <scope>NUCLEOTIDE SEQUENCE</scope>
    <source>
        <strain evidence="1">Tf1262</strain>
    </source>
</reference>
<gene>
    <name evidence="1" type="ORF">Forpi1262_v011121</name>
</gene>
<organism evidence="1 2">
    <name type="scientific">Fusarium oxysporum f. sp. raphani</name>
    <dbReference type="NCBI Taxonomy" id="96318"/>
    <lineage>
        <taxon>Eukaryota</taxon>
        <taxon>Fungi</taxon>
        <taxon>Dikarya</taxon>
        <taxon>Ascomycota</taxon>
        <taxon>Pezizomycotina</taxon>
        <taxon>Sordariomycetes</taxon>
        <taxon>Hypocreomycetidae</taxon>
        <taxon>Hypocreales</taxon>
        <taxon>Nectriaceae</taxon>
        <taxon>Fusarium</taxon>
        <taxon>Fusarium oxysporum species complex</taxon>
    </lineage>
</organism>